<dbReference type="HOGENOM" id="CLU_159993_0_0_10"/>
<reference evidence="2" key="1">
    <citation type="submission" date="2008-06" db="EMBL/GenBank/DDBJ databases">
        <title>Complete sequence of Chlorobium phaeobacteroides BS1.</title>
        <authorList>
            <consortium name="US DOE Joint Genome Institute"/>
            <person name="Lucas S."/>
            <person name="Copeland A."/>
            <person name="Lapidus A."/>
            <person name="Glavina del Rio T."/>
            <person name="Dalin E."/>
            <person name="Tice H."/>
            <person name="Bruce D."/>
            <person name="Goodwin L."/>
            <person name="Pitluck S."/>
            <person name="Schmutz J."/>
            <person name="Larimer F."/>
            <person name="Land M."/>
            <person name="Hauser L."/>
            <person name="Kyrpides N."/>
            <person name="Ovchinnikova G."/>
            <person name="Li T."/>
            <person name="Liu Z."/>
            <person name="Zhao F."/>
            <person name="Overmann J."/>
            <person name="Bryant D.A."/>
            <person name="Richardson P."/>
        </authorList>
    </citation>
    <scope>NUCLEOTIDE SEQUENCE [LARGE SCALE GENOMIC DNA]</scope>
    <source>
        <strain evidence="2">BS1</strain>
    </source>
</reference>
<protein>
    <recommendedName>
        <fullName evidence="3">Transmembrane protein</fullName>
    </recommendedName>
</protein>
<dbReference type="KEGG" id="cpb:Cphamn1_0443"/>
<dbReference type="OrthoDB" id="598126at2"/>
<evidence type="ECO:0000256" key="1">
    <source>
        <dbReference type="SAM" id="Phobius"/>
    </source>
</evidence>
<feature type="transmembrane region" description="Helical" evidence="1">
    <location>
        <begin position="58"/>
        <end position="76"/>
    </location>
</feature>
<organism evidence="2">
    <name type="scientific">Chlorobium phaeobacteroides (strain BS1)</name>
    <dbReference type="NCBI Taxonomy" id="331678"/>
    <lineage>
        <taxon>Bacteria</taxon>
        <taxon>Pseudomonadati</taxon>
        <taxon>Chlorobiota</taxon>
        <taxon>Chlorobiia</taxon>
        <taxon>Chlorobiales</taxon>
        <taxon>Chlorobiaceae</taxon>
        <taxon>Chlorobium/Pelodictyon group</taxon>
        <taxon>Chlorobium</taxon>
    </lineage>
</organism>
<dbReference type="STRING" id="331678.Cphamn1_0443"/>
<keyword evidence="1" id="KW-0472">Membrane</keyword>
<evidence type="ECO:0008006" key="3">
    <source>
        <dbReference type="Google" id="ProtNLM"/>
    </source>
</evidence>
<sequence length="117" mass="13523">MHTNDHIKTEVRETLALLDTLPELEPHYLFRARLFERIEHETAGAYHERHTTAGGLKFALMAFLFVINIGSVFVLMQSNTNEQMLSKQEVIQSLTNEYNSPALSYYFDNDSVEDKND</sequence>
<name>B3EM29_CHLPB</name>
<accession>B3EM29</accession>
<dbReference type="eggNOG" id="ENOG5034BW7">
    <property type="taxonomic scope" value="Bacteria"/>
</dbReference>
<keyword evidence="1" id="KW-1133">Transmembrane helix</keyword>
<evidence type="ECO:0000313" key="2">
    <source>
        <dbReference type="EMBL" id="ACE03407.1"/>
    </source>
</evidence>
<keyword evidence="1" id="KW-0812">Transmembrane</keyword>
<dbReference type="EMBL" id="CP001101">
    <property type="protein sequence ID" value="ACE03407.1"/>
    <property type="molecule type" value="Genomic_DNA"/>
</dbReference>
<dbReference type="AlphaFoldDB" id="B3EM29"/>
<proteinExistence type="predicted"/>
<gene>
    <name evidence="2" type="ordered locus">Cphamn1_0443</name>
</gene>